<dbReference type="AlphaFoldDB" id="A0A9P4I039"/>
<gene>
    <name evidence="2" type="ORF">NA57DRAFT_82334</name>
</gene>
<name>A0A9P4I039_9PEZI</name>
<reference evidence="2" key="1">
    <citation type="journal article" date="2020" name="Stud. Mycol.">
        <title>101 Dothideomycetes genomes: a test case for predicting lifestyles and emergence of pathogens.</title>
        <authorList>
            <person name="Haridas S."/>
            <person name="Albert R."/>
            <person name="Binder M."/>
            <person name="Bloem J."/>
            <person name="Labutti K."/>
            <person name="Salamov A."/>
            <person name="Andreopoulos B."/>
            <person name="Baker S."/>
            <person name="Barry K."/>
            <person name="Bills G."/>
            <person name="Bluhm B."/>
            <person name="Cannon C."/>
            <person name="Castanera R."/>
            <person name="Culley D."/>
            <person name="Daum C."/>
            <person name="Ezra D."/>
            <person name="Gonzalez J."/>
            <person name="Henrissat B."/>
            <person name="Kuo A."/>
            <person name="Liang C."/>
            <person name="Lipzen A."/>
            <person name="Lutzoni F."/>
            <person name="Magnuson J."/>
            <person name="Mondo S."/>
            <person name="Nolan M."/>
            <person name="Ohm R."/>
            <person name="Pangilinan J."/>
            <person name="Park H.-J."/>
            <person name="Ramirez L."/>
            <person name="Alfaro M."/>
            <person name="Sun H."/>
            <person name="Tritt A."/>
            <person name="Yoshinaga Y."/>
            <person name="Zwiers L.-H."/>
            <person name="Turgeon B."/>
            <person name="Goodwin S."/>
            <person name="Spatafora J."/>
            <person name="Crous P."/>
            <person name="Grigoriev I."/>
        </authorList>
    </citation>
    <scope>NUCLEOTIDE SEQUENCE</scope>
    <source>
        <strain evidence="2">CBS 133067</strain>
    </source>
</reference>
<sequence length="323" mass="35572">MERSGNPSTQPGRGQASAQRNSLHGSVYSRSSPPLEQAQFHSHTQPRASLSQLPQFHSHTLPRAILSQQHDHPGHAPASEPPFKQNNLFHGHTLPPSATTGETAAYHSTTPPSSPSTNRMKDTFGDAVSINRTPYHAPGPRPQPNVFRHPSAASAPIRPQPSIQAPSYPVAPSHTTISHALYQRPAQNSAQYPSKYPAQHRAEHARTPSTFRPRQHYSNPQPAPLAVANPPFSAYQIPPTSGSRLPFEMTHPYEPGFTLIPVPEGPPECILQVEGEGEENFVWHCWTIGDYTFREKRFKRGKHSGSPGSNGKKAGEVKIEYHR</sequence>
<comment type="caution">
    <text evidence="2">The sequence shown here is derived from an EMBL/GenBank/DDBJ whole genome shotgun (WGS) entry which is preliminary data.</text>
</comment>
<evidence type="ECO:0000313" key="3">
    <source>
        <dbReference type="Proteomes" id="UP000799772"/>
    </source>
</evidence>
<accession>A0A9P4I039</accession>
<evidence type="ECO:0000313" key="2">
    <source>
        <dbReference type="EMBL" id="KAF2092480.1"/>
    </source>
</evidence>
<feature type="compositionally biased region" description="Polar residues" evidence="1">
    <location>
        <begin position="1"/>
        <end position="58"/>
    </location>
</feature>
<dbReference type="Proteomes" id="UP000799772">
    <property type="component" value="Unassembled WGS sequence"/>
</dbReference>
<protein>
    <submittedName>
        <fullName evidence="2">Uncharacterized protein</fullName>
    </submittedName>
</protein>
<dbReference type="EMBL" id="ML978146">
    <property type="protein sequence ID" value="KAF2092480.1"/>
    <property type="molecule type" value="Genomic_DNA"/>
</dbReference>
<feature type="region of interest" description="Disordered" evidence="1">
    <location>
        <begin position="134"/>
        <end position="172"/>
    </location>
</feature>
<feature type="region of interest" description="Disordered" evidence="1">
    <location>
        <begin position="299"/>
        <end position="323"/>
    </location>
</feature>
<keyword evidence="3" id="KW-1185">Reference proteome</keyword>
<organism evidence="2 3">
    <name type="scientific">Rhizodiscina lignyota</name>
    <dbReference type="NCBI Taxonomy" id="1504668"/>
    <lineage>
        <taxon>Eukaryota</taxon>
        <taxon>Fungi</taxon>
        <taxon>Dikarya</taxon>
        <taxon>Ascomycota</taxon>
        <taxon>Pezizomycotina</taxon>
        <taxon>Dothideomycetes</taxon>
        <taxon>Pleosporomycetidae</taxon>
        <taxon>Aulographales</taxon>
        <taxon>Rhizodiscinaceae</taxon>
        <taxon>Rhizodiscina</taxon>
    </lineage>
</organism>
<evidence type="ECO:0000256" key="1">
    <source>
        <dbReference type="SAM" id="MobiDB-lite"/>
    </source>
</evidence>
<feature type="compositionally biased region" description="Basic and acidic residues" evidence="1">
    <location>
        <begin position="313"/>
        <end position="323"/>
    </location>
</feature>
<feature type="compositionally biased region" description="Low complexity" evidence="1">
    <location>
        <begin position="108"/>
        <end position="117"/>
    </location>
</feature>
<feature type="region of interest" description="Disordered" evidence="1">
    <location>
        <begin position="1"/>
        <end position="121"/>
    </location>
</feature>
<proteinExistence type="predicted"/>